<dbReference type="GO" id="GO:0008270">
    <property type="term" value="F:zinc ion binding"/>
    <property type="evidence" value="ECO:0007669"/>
    <property type="project" value="UniProtKB-KW"/>
</dbReference>
<dbReference type="EMBL" id="CP009654">
    <property type="protein sequence ID" value="APC97057.1"/>
    <property type="molecule type" value="Genomic_DNA"/>
</dbReference>
<comment type="catalytic activity">
    <reaction evidence="9">
        <text>an acyl phosphate + H2O = a carboxylate + phosphate + H(+)</text>
        <dbReference type="Rhea" id="RHEA:14965"/>
        <dbReference type="ChEBI" id="CHEBI:15377"/>
        <dbReference type="ChEBI" id="CHEBI:15378"/>
        <dbReference type="ChEBI" id="CHEBI:29067"/>
        <dbReference type="ChEBI" id="CHEBI:43474"/>
        <dbReference type="ChEBI" id="CHEBI:59918"/>
        <dbReference type="EC" id="3.6.1.7"/>
    </reaction>
</comment>
<dbReference type="Pfam" id="PF00708">
    <property type="entry name" value="Acylphosphatase"/>
    <property type="match status" value="1"/>
</dbReference>
<dbReference type="InterPro" id="IPR036046">
    <property type="entry name" value="Acylphosphatase-like_dom_sf"/>
</dbReference>
<feature type="active site" evidence="9">
    <location>
        <position position="19"/>
    </location>
</feature>
<keyword evidence="5" id="KW-0863">Zinc-finger</keyword>
<dbReference type="PIRSF" id="PIRSF006256">
    <property type="entry name" value="CMPcnvr_hdrg_mat"/>
    <property type="match status" value="1"/>
</dbReference>
<dbReference type="Pfam" id="PF07503">
    <property type="entry name" value="zf-HYPF"/>
    <property type="match status" value="2"/>
</dbReference>
<dbReference type="InterPro" id="IPR011125">
    <property type="entry name" value="Znf_HypF"/>
</dbReference>
<dbReference type="InterPro" id="IPR055128">
    <property type="entry name" value="HypF_C_2"/>
</dbReference>
<comment type="pathway">
    <text evidence="1 8">Protein modification; [NiFe] hydrogenase maturation.</text>
</comment>
<dbReference type="PROSITE" id="PS51163">
    <property type="entry name" value="YRDC"/>
    <property type="match status" value="1"/>
</dbReference>
<dbReference type="GO" id="GO:0003725">
    <property type="term" value="F:double-stranded RNA binding"/>
    <property type="evidence" value="ECO:0007669"/>
    <property type="project" value="InterPro"/>
</dbReference>
<keyword evidence="4" id="KW-0479">Metal-binding</keyword>
<dbReference type="OrthoDB" id="9808093at2"/>
<dbReference type="AlphaFoldDB" id="A0A1J0KTH5"/>
<evidence type="ECO:0000256" key="9">
    <source>
        <dbReference type="PROSITE-ProRule" id="PRU00520"/>
    </source>
</evidence>
<dbReference type="GO" id="GO:0016743">
    <property type="term" value="F:carboxyl- or carbamoyltransferase activity"/>
    <property type="evidence" value="ECO:0007669"/>
    <property type="project" value="UniProtKB-UniRule"/>
</dbReference>
<evidence type="ECO:0000256" key="1">
    <source>
        <dbReference type="ARBA" id="ARBA00004711"/>
    </source>
</evidence>
<feature type="active site" evidence="9">
    <location>
        <position position="37"/>
    </location>
</feature>
<dbReference type="SUPFAM" id="SSF54975">
    <property type="entry name" value="Acylphosphatase/BLUF domain-like"/>
    <property type="match status" value="1"/>
</dbReference>
<dbReference type="UniPathway" id="UPA00335"/>
<dbReference type="InterPro" id="IPR001792">
    <property type="entry name" value="Acylphosphatase-like_dom"/>
</dbReference>
<dbReference type="PROSITE" id="PS00150">
    <property type="entry name" value="ACYLPHOSPHATASE_1"/>
    <property type="match status" value="1"/>
</dbReference>
<comment type="similarity">
    <text evidence="2 8">Belongs to the carbamoyltransferase HypF family.</text>
</comment>
<keyword evidence="6" id="KW-0862">Zinc</keyword>
<dbReference type="Gene3D" id="3.90.870.50">
    <property type="match status" value="1"/>
</dbReference>
<dbReference type="GO" id="GO:0003998">
    <property type="term" value="F:acylphosphatase activity"/>
    <property type="evidence" value="ECO:0007669"/>
    <property type="project" value="UniProtKB-EC"/>
</dbReference>
<dbReference type="GO" id="GO:0051604">
    <property type="term" value="P:protein maturation"/>
    <property type="evidence" value="ECO:0007669"/>
    <property type="project" value="TreeGrafter"/>
</dbReference>
<dbReference type="InterPro" id="IPR017968">
    <property type="entry name" value="Acylphosphatase_CS"/>
</dbReference>
<evidence type="ECO:0000256" key="7">
    <source>
        <dbReference type="ARBA" id="ARBA00048220"/>
    </source>
</evidence>
<dbReference type="InterPro" id="IPR017945">
    <property type="entry name" value="DHBP_synth_RibB-like_a/b_dom"/>
</dbReference>
<organism evidence="12 13">
    <name type="scientific">Francisella frigiditurris</name>
    <dbReference type="NCBI Taxonomy" id="1542390"/>
    <lineage>
        <taxon>Bacteria</taxon>
        <taxon>Pseudomonadati</taxon>
        <taxon>Pseudomonadota</taxon>
        <taxon>Gammaproteobacteria</taxon>
        <taxon>Thiotrichales</taxon>
        <taxon>Francisellaceae</taxon>
        <taxon>Francisella</taxon>
    </lineage>
</organism>
<protein>
    <recommendedName>
        <fullName evidence="8">Carbamoyltransferase HypF</fullName>
        <ecNumber evidence="8">6.2.-.-</ecNumber>
    </recommendedName>
</protein>
<feature type="domain" description="YrdC-like" evidence="11">
    <location>
        <begin position="188"/>
        <end position="387"/>
    </location>
</feature>
<dbReference type="KEGG" id="frc:KX01_352"/>
<gene>
    <name evidence="12" type="primary">hypF</name>
    <name evidence="12" type="ORF">KX01_352</name>
</gene>
<accession>A0A1J0KTH5</accession>
<keyword evidence="12" id="KW-0808">Transferase</keyword>
<dbReference type="NCBIfam" id="TIGR00143">
    <property type="entry name" value="hypF"/>
    <property type="match status" value="1"/>
</dbReference>
<comment type="function">
    <text evidence="8">Involved in the maturation of [NiFe] hydrogenases. Along with HypE, it catalyzes the synthesis of the CN ligands of the active site iron of [NiFe]-hydrogenases. HypF functions as a carbamoyl transferase using carbamoylphosphate as a substrate and transferring the carboxamido moiety in an ATP-dependent reaction to the thiolate of the C-terminal cysteine of HypE yielding a protein-S-carboxamide.</text>
</comment>
<dbReference type="PANTHER" id="PTHR42959:SF1">
    <property type="entry name" value="CARBAMOYLTRANSFERASE HYPF"/>
    <property type="match status" value="1"/>
</dbReference>
<dbReference type="Gene3D" id="3.30.110.120">
    <property type="match status" value="1"/>
</dbReference>
<dbReference type="Pfam" id="PF01300">
    <property type="entry name" value="Sua5_yciO_yrdC"/>
    <property type="match status" value="1"/>
</dbReference>
<evidence type="ECO:0000256" key="4">
    <source>
        <dbReference type="ARBA" id="ARBA00022723"/>
    </source>
</evidence>
<name>A0A1J0KTH5_9GAMM</name>
<evidence type="ECO:0000313" key="13">
    <source>
        <dbReference type="Proteomes" id="UP000182521"/>
    </source>
</evidence>
<comment type="catalytic activity">
    <reaction evidence="7 8">
        <text>C-terminal L-cysteinyl-[HypE protein] + carbamoyl phosphate + ATP + H2O = C-terminal S-carboxamide-L-cysteinyl-[HypE protein] + AMP + phosphate + diphosphate + H(+)</text>
        <dbReference type="Rhea" id="RHEA:55636"/>
        <dbReference type="Rhea" id="RHEA-COMP:14247"/>
        <dbReference type="Rhea" id="RHEA-COMP:14392"/>
        <dbReference type="ChEBI" id="CHEBI:15377"/>
        <dbReference type="ChEBI" id="CHEBI:15378"/>
        <dbReference type="ChEBI" id="CHEBI:30616"/>
        <dbReference type="ChEBI" id="CHEBI:33019"/>
        <dbReference type="ChEBI" id="CHEBI:43474"/>
        <dbReference type="ChEBI" id="CHEBI:58228"/>
        <dbReference type="ChEBI" id="CHEBI:76913"/>
        <dbReference type="ChEBI" id="CHEBI:139126"/>
        <dbReference type="ChEBI" id="CHEBI:456215"/>
    </reaction>
</comment>
<dbReference type="Gene3D" id="3.30.420.40">
    <property type="match status" value="1"/>
</dbReference>
<dbReference type="InterPro" id="IPR004421">
    <property type="entry name" value="Carbamoyltransferase_HypF"/>
</dbReference>
<dbReference type="Pfam" id="PF17788">
    <property type="entry name" value="HypF_C"/>
    <property type="match status" value="1"/>
</dbReference>
<keyword evidence="9" id="KW-0378">Hydrolase</keyword>
<sequence>MSYVTKILVNGTVQGVGFRPFIYALAKELGLYGSVQNTPNGVEIILQCDESIADVFITEMKAKLPPLANIETVEKIVCQTESNFTDFNILETQQGGANTKIPADTAICDSCLDDVFNPQSRYYLYPYTSCTHCGPRYSVIEDLPYDRVNTTYIDFPLCNDCQKAYGDPADRRFHAQAIACEKCGPELSSSFADIALAMNSSKIVALKSQNGFRLVVNAFDNEAVQNLRLRKHRPNKPFALMSLNTESIKKYASMNDVEQNLLESQERPIVILEDKKNSKLSEQIAPNLNKLGFMLPTTGMDYLLFYNLLGRPKGIDWLKEANNIVLVVTSANISGDSIIAENEEAMQKLKGIADIVITDNRRIAMKSDDSVLHVVANKPLMIRRARGFVPKAIKLSENLDNVLATGTFLKNTFCLVNGSQAYLSQYIGNMASQDNIDYYHQVLTHYQKLFNTDIKAVACDMHPDIYTTQFAQSFDLPIYKIQHHQAHLAAVIAEHNIQGQAIGLVLDGFGLGEDGVARGGELYSCDIDNISFKRVGELAPVPYLGGDNVAKEPWRIALALCKFYNISIPTSIKKYKGSEALEKALVSNHDSLPVTTSMGRIFDAVSSLLDICHINTYEAEAAMRLEALASEPVCKKELVSITKDNKLDLSLLIKEVLQVGDKAQASNLWHGTLALAMAEWIARASNEQRTSTVILSGGCFQNKILLSQVMKYLELLNLKVYISEKVPVNDGGVSLGQAWLAAKLLQKENKLCA</sequence>
<dbReference type="InterPro" id="IPR006070">
    <property type="entry name" value="Sua5-like_dom"/>
</dbReference>
<dbReference type="Proteomes" id="UP000182521">
    <property type="component" value="Chromosome"/>
</dbReference>
<evidence type="ECO:0000259" key="11">
    <source>
        <dbReference type="PROSITE" id="PS51163"/>
    </source>
</evidence>
<dbReference type="PANTHER" id="PTHR42959">
    <property type="entry name" value="CARBAMOYLTRANSFERASE"/>
    <property type="match status" value="1"/>
</dbReference>
<dbReference type="Pfam" id="PF22521">
    <property type="entry name" value="HypF_C_2"/>
    <property type="match status" value="1"/>
</dbReference>
<dbReference type="InterPro" id="IPR041440">
    <property type="entry name" value="HypF_C"/>
</dbReference>
<feature type="domain" description="Acylphosphatase-like" evidence="10">
    <location>
        <begin position="4"/>
        <end position="91"/>
    </location>
</feature>
<dbReference type="RefSeq" id="WP_071663359.1">
    <property type="nucleotide sequence ID" value="NZ_CP009654.1"/>
</dbReference>
<evidence type="ECO:0000256" key="2">
    <source>
        <dbReference type="ARBA" id="ARBA00008097"/>
    </source>
</evidence>
<evidence type="ECO:0000256" key="3">
    <source>
        <dbReference type="ARBA" id="ARBA00022598"/>
    </source>
</evidence>
<dbReference type="PROSITE" id="PS51160">
    <property type="entry name" value="ACYLPHOSPHATASE_3"/>
    <property type="match status" value="1"/>
</dbReference>
<evidence type="ECO:0000256" key="5">
    <source>
        <dbReference type="ARBA" id="ARBA00022771"/>
    </source>
</evidence>
<dbReference type="GO" id="GO:0016874">
    <property type="term" value="F:ligase activity"/>
    <property type="evidence" value="ECO:0007669"/>
    <property type="project" value="UniProtKB-UniRule"/>
</dbReference>
<dbReference type="InterPro" id="IPR051060">
    <property type="entry name" value="Carbamoyltrans_HypF-like"/>
</dbReference>
<dbReference type="Gene3D" id="3.30.420.360">
    <property type="match status" value="1"/>
</dbReference>
<evidence type="ECO:0000256" key="6">
    <source>
        <dbReference type="ARBA" id="ARBA00022833"/>
    </source>
</evidence>
<evidence type="ECO:0000259" key="10">
    <source>
        <dbReference type="PROSITE" id="PS51160"/>
    </source>
</evidence>
<dbReference type="STRING" id="1542390.KX01_352"/>
<reference evidence="13" key="1">
    <citation type="submission" date="2014-10" db="EMBL/GenBank/DDBJ databases">
        <authorList>
            <person name="Kuske C.R."/>
            <person name="Challacombe J.F."/>
            <person name="Daligault H.E."/>
            <person name="Davenport K.W."/>
            <person name="Johnson S.L."/>
            <person name="Siddaramappa S."/>
            <person name="Petersen J.M."/>
        </authorList>
    </citation>
    <scope>NUCLEOTIDE SEQUENCE [LARGE SCALE GENOMIC DNA]</scope>
    <source>
        <strain evidence="13">CA97-1460</strain>
    </source>
</reference>
<keyword evidence="13" id="KW-1185">Reference proteome</keyword>
<dbReference type="EC" id="6.2.-.-" evidence="8"/>
<evidence type="ECO:0000256" key="8">
    <source>
        <dbReference type="PIRNR" id="PIRNR006256"/>
    </source>
</evidence>
<dbReference type="SUPFAM" id="SSF55821">
    <property type="entry name" value="YrdC/RibB"/>
    <property type="match status" value="1"/>
</dbReference>
<proteinExistence type="inferred from homology"/>
<evidence type="ECO:0000313" key="12">
    <source>
        <dbReference type="EMBL" id="APC97057.1"/>
    </source>
</evidence>
<keyword evidence="3" id="KW-0436">Ligase</keyword>